<feature type="transmembrane region" description="Helical" evidence="1">
    <location>
        <begin position="302"/>
        <end position="318"/>
    </location>
</feature>
<keyword evidence="1" id="KW-0472">Membrane</keyword>
<dbReference type="Proteomes" id="UP000001059">
    <property type="component" value="Chromosome"/>
</dbReference>
<organism evidence="3 4">
    <name type="scientific">Methanohalophilus mahii (strain ATCC 35705 / DSM 5219 / SLP)</name>
    <dbReference type="NCBI Taxonomy" id="547558"/>
    <lineage>
        <taxon>Archaea</taxon>
        <taxon>Methanobacteriati</taxon>
        <taxon>Methanobacteriota</taxon>
        <taxon>Stenosarchaea group</taxon>
        <taxon>Methanomicrobia</taxon>
        <taxon>Methanosarcinales</taxon>
        <taxon>Methanosarcinaceae</taxon>
        <taxon>Methanohalophilus</taxon>
    </lineage>
</organism>
<accession>D5E8X1</accession>
<reference evidence="3 4" key="1">
    <citation type="submission" date="2010-03" db="EMBL/GenBank/DDBJ databases">
        <title>The complete genome of Methanohalophilus mahii DSM 5219.</title>
        <authorList>
            <consortium name="US DOE Joint Genome Institute (JGI-PGF)"/>
            <person name="Lucas S."/>
            <person name="Copeland A."/>
            <person name="Lapidus A."/>
            <person name="Glavina del Rio T."/>
            <person name="Dalin E."/>
            <person name="Tice H."/>
            <person name="Bruce D."/>
            <person name="Goodwin L."/>
            <person name="Pitluck S."/>
            <person name="Kyrpides N."/>
            <person name="Mavromatis K."/>
            <person name="Ivanova N."/>
            <person name="Lykidis A."/>
            <person name="Saunders E."/>
            <person name="Brettin T."/>
            <person name="Detter J.C."/>
            <person name="Han C."/>
            <person name="Land M."/>
            <person name="Hauser L."/>
            <person name="Markowitz V."/>
            <person name="Cheng J.-F."/>
            <person name="Hugenholtz P."/>
            <person name="Woyke T."/>
            <person name="Wu D."/>
            <person name="Spring S."/>
            <person name="Schneider S."/>
            <person name="Schroeder M."/>
            <person name="Klenk H.-P."/>
            <person name="Eisen J.A."/>
        </authorList>
    </citation>
    <scope>NUCLEOTIDE SEQUENCE [LARGE SCALE GENOMIC DNA]</scope>
    <source>
        <strain evidence="4">ATCC 35705 / DSM 5219 / SLP</strain>
    </source>
</reference>
<evidence type="ECO:0000313" key="4">
    <source>
        <dbReference type="Proteomes" id="UP000001059"/>
    </source>
</evidence>
<feature type="transmembrane region" description="Helical" evidence="1">
    <location>
        <begin position="485"/>
        <end position="505"/>
    </location>
</feature>
<evidence type="ECO:0000259" key="2">
    <source>
        <dbReference type="Pfam" id="PF13231"/>
    </source>
</evidence>
<sequence>MVNMNTTNLKLYCREIGRNFVANLDNIFSIITIFTGLIIIYLSLFAGIGQYGLGLAFLVSPFGYYVLKKRLDIPIEKSENNDENKYSTFFLANNIIYFTLFCLSIIILWNTVYYRPAIYFYIITIAYFTLFVEILYRPNDRMFTSFIMIKTLLLSLSYRFGRYYIFPTIPGNDTHAHISTTKYIIADGNINGLLTEFYAPRYFYTPLWHIYESISRIIMDIGFKEVLFFTIVFLFLIITSLFIYLIAKKIFNEEIALIAFILANIVDMLFVRGVTNINTGSFVHIFIVITLYCLIQYKNKPIYSFFSLLFMVCSILTHQLSTAAFLIIIFSLYMGKILYTYLYTNINLQNHISIKLNTVVFFFIVILFYWSTMGYVQKTTFFAGMVSRLETTISDMINEYLSSGQAVSTNYGEMFSQFSFLSNLLYNFGYSMLIGLAILGILILLNRRFISEIYLSYICVALILFLLIYPGTFIGLNYLFIPHRFISHLEIFLVMFASLSIYYIYTLSNTNKEIFYNANKILAALIVVVLIFFMITTPYVNRADPLYEADRVQRTEYTHSELKSIEWNNYHQADKELMVDPLVEKRPISTVERINTSGIQLIKYPKNVYIQDISSNILIRQYARNNPYLISRGTFGTTKIYEMEFLLNIVPEECNNIYSNNLASVYRSKYI</sequence>
<feature type="transmembrane region" description="Helical" evidence="1">
    <location>
        <begin position="277"/>
        <end position="295"/>
    </location>
</feature>
<feature type="transmembrane region" description="Helical" evidence="1">
    <location>
        <begin position="424"/>
        <end position="445"/>
    </location>
</feature>
<feature type="transmembrane region" description="Helical" evidence="1">
    <location>
        <begin position="88"/>
        <end position="112"/>
    </location>
</feature>
<feature type="transmembrane region" description="Helical" evidence="1">
    <location>
        <begin position="118"/>
        <end position="136"/>
    </location>
</feature>
<gene>
    <name evidence="3" type="ordered locus">Mmah_0094</name>
</gene>
<protein>
    <recommendedName>
        <fullName evidence="2">Glycosyltransferase RgtA/B/C/D-like domain-containing protein</fullName>
    </recommendedName>
</protein>
<dbReference type="STRING" id="547558.Mmah_0094"/>
<feature type="transmembrane region" description="Helical" evidence="1">
    <location>
        <begin position="517"/>
        <end position="535"/>
    </location>
</feature>
<dbReference type="Pfam" id="PF13231">
    <property type="entry name" value="PMT_2"/>
    <property type="match status" value="1"/>
</dbReference>
<proteinExistence type="predicted"/>
<feature type="transmembrane region" description="Helical" evidence="1">
    <location>
        <begin position="356"/>
        <end position="376"/>
    </location>
</feature>
<evidence type="ECO:0000313" key="3">
    <source>
        <dbReference type="EMBL" id="ADE35630.1"/>
    </source>
</evidence>
<feature type="transmembrane region" description="Helical" evidence="1">
    <location>
        <begin position="226"/>
        <end position="247"/>
    </location>
</feature>
<feature type="transmembrane region" description="Helical" evidence="1">
    <location>
        <begin position="324"/>
        <end position="344"/>
    </location>
</feature>
<feature type="transmembrane region" description="Helical" evidence="1">
    <location>
        <begin position="48"/>
        <end position="67"/>
    </location>
</feature>
<dbReference type="InterPro" id="IPR038731">
    <property type="entry name" value="RgtA/B/C-like"/>
</dbReference>
<name>D5E8X1_METMS</name>
<feature type="transmembrane region" description="Helical" evidence="1">
    <location>
        <begin position="20"/>
        <end position="42"/>
    </location>
</feature>
<keyword evidence="4" id="KW-1185">Reference proteome</keyword>
<keyword evidence="1" id="KW-0812">Transmembrane</keyword>
<keyword evidence="1" id="KW-1133">Transmembrane helix</keyword>
<dbReference type="KEGG" id="mmh:Mmah_0094"/>
<dbReference type="AlphaFoldDB" id="D5E8X1"/>
<evidence type="ECO:0000256" key="1">
    <source>
        <dbReference type="SAM" id="Phobius"/>
    </source>
</evidence>
<dbReference type="EMBL" id="CP001994">
    <property type="protein sequence ID" value="ADE35630.1"/>
    <property type="molecule type" value="Genomic_DNA"/>
</dbReference>
<feature type="transmembrane region" description="Helical" evidence="1">
    <location>
        <begin position="457"/>
        <end position="479"/>
    </location>
</feature>
<dbReference type="HOGENOM" id="CLU_026486_0_0_2"/>
<feature type="domain" description="Glycosyltransferase RgtA/B/C/D-like" evidence="2">
    <location>
        <begin position="215"/>
        <end position="370"/>
    </location>
</feature>